<gene>
    <name evidence="7" type="ORF">R2G56_15685</name>
</gene>
<feature type="domain" description="NnrU" evidence="6">
    <location>
        <begin position="3"/>
        <end position="188"/>
    </location>
</feature>
<evidence type="ECO:0000313" key="7">
    <source>
        <dbReference type="EMBL" id="MDV6227741.1"/>
    </source>
</evidence>
<accession>A0ABU4ANC6</accession>
<evidence type="ECO:0000256" key="1">
    <source>
        <dbReference type="ARBA" id="ARBA00004141"/>
    </source>
</evidence>
<evidence type="ECO:0000259" key="6">
    <source>
        <dbReference type="Pfam" id="PF07298"/>
    </source>
</evidence>
<keyword evidence="4 5" id="KW-0472">Membrane</keyword>
<comment type="subcellular location">
    <subcellularLocation>
        <location evidence="1">Membrane</location>
        <topology evidence="1">Multi-pass membrane protein</topology>
    </subcellularLocation>
</comment>
<feature type="transmembrane region" description="Helical" evidence="5">
    <location>
        <begin position="158"/>
        <end position="179"/>
    </location>
</feature>
<evidence type="ECO:0000256" key="3">
    <source>
        <dbReference type="ARBA" id="ARBA00022989"/>
    </source>
</evidence>
<protein>
    <submittedName>
        <fullName evidence="7">NnrU family protein</fullName>
    </submittedName>
</protein>
<comment type="caution">
    <text evidence="7">The sequence shown here is derived from an EMBL/GenBank/DDBJ whole genome shotgun (WGS) entry which is preliminary data.</text>
</comment>
<evidence type="ECO:0000256" key="5">
    <source>
        <dbReference type="SAM" id="Phobius"/>
    </source>
</evidence>
<sequence>MTVLVAGLVLFLAVHSLRIVAPEMRARVMAERGKNAWLLPYTAVSLAGFALIVWGYGLARMDPGFVYAPPLALRHVALLVLLPVFPLLIAAYVPSRIRAAVGHPMLVATILWALAHLMANGTLADVILFGGFLVWAVIDWRSALARPASSSAKVPAGWVGDAGAVLGGLVIYGVFVAGLHEWLIGVSPL</sequence>
<feature type="transmembrane region" description="Helical" evidence="5">
    <location>
        <begin position="71"/>
        <end position="93"/>
    </location>
</feature>
<keyword evidence="8" id="KW-1185">Reference proteome</keyword>
<evidence type="ECO:0000256" key="2">
    <source>
        <dbReference type="ARBA" id="ARBA00022692"/>
    </source>
</evidence>
<dbReference type="EMBL" id="JAWLIP010000007">
    <property type="protein sequence ID" value="MDV6227741.1"/>
    <property type="molecule type" value="Genomic_DNA"/>
</dbReference>
<reference evidence="7 8" key="1">
    <citation type="submission" date="2023-10" db="EMBL/GenBank/DDBJ databases">
        <authorList>
            <person name="Venkata Ramana C."/>
            <person name="Sasikala C."/>
            <person name="Dhurka M."/>
        </authorList>
    </citation>
    <scope>NUCLEOTIDE SEQUENCE [LARGE SCALE GENOMIC DNA]</scope>
    <source>
        <strain evidence="7 8">KCTC 32151</strain>
    </source>
</reference>
<keyword evidence="2 5" id="KW-0812">Transmembrane</keyword>
<dbReference type="Pfam" id="PF07298">
    <property type="entry name" value="NnrU"/>
    <property type="match status" value="1"/>
</dbReference>
<keyword evidence="3 5" id="KW-1133">Transmembrane helix</keyword>
<dbReference type="RefSeq" id="WP_317561900.1">
    <property type="nucleotide sequence ID" value="NZ_JAWLIP010000007.1"/>
</dbReference>
<dbReference type="Proteomes" id="UP001185659">
    <property type="component" value="Unassembled WGS sequence"/>
</dbReference>
<feature type="transmembrane region" description="Helical" evidence="5">
    <location>
        <begin position="105"/>
        <end position="138"/>
    </location>
</feature>
<name>A0ABU4ANC6_9HYPH</name>
<feature type="transmembrane region" description="Helical" evidence="5">
    <location>
        <begin position="38"/>
        <end position="59"/>
    </location>
</feature>
<evidence type="ECO:0000256" key="4">
    <source>
        <dbReference type="ARBA" id="ARBA00023136"/>
    </source>
</evidence>
<organism evidence="7 8">
    <name type="scientific">Nitratireductor aquimarinus</name>
    <dbReference type="NCBI Taxonomy" id="889300"/>
    <lineage>
        <taxon>Bacteria</taxon>
        <taxon>Pseudomonadati</taxon>
        <taxon>Pseudomonadota</taxon>
        <taxon>Alphaproteobacteria</taxon>
        <taxon>Hyphomicrobiales</taxon>
        <taxon>Phyllobacteriaceae</taxon>
        <taxon>Nitratireductor</taxon>
    </lineage>
</organism>
<evidence type="ECO:0000313" key="8">
    <source>
        <dbReference type="Proteomes" id="UP001185659"/>
    </source>
</evidence>
<dbReference type="InterPro" id="IPR009915">
    <property type="entry name" value="NnrU_dom"/>
</dbReference>
<proteinExistence type="predicted"/>